<feature type="transmembrane region" description="Helical" evidence="7">
    <location>
        <begin position="140"/>
        <end position="162"/>
    </location>
</feature>
<evidence type="ECO:0000256" key="5">
    <source>
        <dbReference type="ARBA" id="ARBA00023136"/>
    </source>
</evidence>
<dbReference type="PANTHER" id="PTHR23513">
    <property type="entry name" value="INTEGRAL MEMBRANE EFFLUX PROTEIN-RELATED"/>
    <property type="match status" value="1"/>
</dbReference>
<evidence type="ECO:0000313" key="8">
    <source>
        <dbReference type="EMBL" id="MFC7217458.1"/>
    </source>
</evidence>
<dbReference type="SUPFAM" id="SSF103473">
    <property type="entry name" value="MFS general substrate transporter"/>
    <property type="match status" value="1"/>
</dbReference>
<gene>
    <name evidence="8" type="ORF">ACFQLX_04615</name>
</gene>
<evidence type="ECO:0000256" key="4">
    <source>
        <dbReference type="ARBA" id="ARBA00022989"/>
    </source>
</evidence>
<comment type="subcellular location">
    <subcellularLocation>
        <location evidence="1">Cell membrane</location>
        <topology evidence="1">Multi-pass membrane protein</topology>
    </subcellularLocation>
</comment>
<keyword evidence="9" id="KW-1185">Reference proteome</keyword>
<evidence type="ECO:0000256" key="2">
    <source>
        <dbReference type="ARBA" id="ARBA00022475"/>
    </source>
</evidence>
<feature type="transmembrane region" description="Helical" evidence="7">
    <location>
        <begin position="361"/>
        <end position="379"/>
    </location>
</feature>
<dbReference type="Gene3D" id="1.20.1250.20">
    <property type="entry name" value="MFS general substrate transporter like domains"/>
    <property type="match status" value="1"/>
</dbReference>
<evidence type="ECO:0000256" key="7">
    <source>
        <dbReference type="SAM" id="Phobius"/>
    </source>
</evidence>
<organism evidence="8 9">
    <name type="scientific">Streptomyces polyrhachis</name>
    <dbReference type="NCBI Taxonomy" id="1282885"/>
    <lineage>
        <taxon>Bacteria</taxon>
        <taxon>Bacillati</taxon>
        <taxon>Actinomycetota</taxon>
        <taxon>Actinomycetes</taxon>
        <taxon>Kitasatosporales</taxon>
        <taxon>Streptomycetaceae</taxon>
        <taxon>Streptomyces</taxon>
    </lineage>
</organism>
<evidence type="ECO:0000313" key="9">
    <source>
        <dbReference type="Proteomes" id="UP001596413"/>
    </source>
</evidence>
<name>A0ABW2GD14_9ACTN</name>
<evidence type="ECO:0000256" key="6">
    <source>
        <dbReference type="SAM" id="MobiDB-lite"/>
    </source>
</evidence>
<protein>
    <submittedName>
        <fullName evidence="8">MFS transporter</fullName>
    </submittedName>
</protein>
<keyword evidence="4 7" id="KW-1133">Transmembrane helix</keyword>
<keyword evidence="2" id="KW-1003">Cell membrane</keyword>
<dbReference type="RefSeq" id="WP_386412191.1">
    <property type="nucleotide sequence ID" value="NZ_JBHSZO010000005.1"/>
</dbReference>
<dbReference type="EMBL" id="JBHSZO010000005">
    <property type="protein sequence ID" value="MFC7217458.1"/>
    <property type="molecule type" value="Genomic_DNA"/>
</dbReference>
<reference evidence="9" key="1">
    <citation type="journal article" date="2019" name="Int. J. Syst. Evol. Microbiol.">
        <title>The Global Catalogue of Microorganisms (GCM) 10K type strain sequencing project: providing services to taxonomists for standard genome sequencing and annotation.</title>
        <authorList>
            <consortium name="The Broad Institute Genomics Platform"/>
            <consortium name="The Broad Institute Genome Sequencing Center for Infectious Disease"/>
            <person name="Wu L."/>
            <person name="Ma J."/>
        </authorList>
    </citation>
    <scope>NUCLEOTIDE SEQUENCE [LARGE SCALE GENOMIC DNA]</scope>
    <source>
        <strain evidence="9">CGMCC 1.13681</strain>
    </source>
</reference>
<keyword evidence="3 7" id="KW-0812">Transmembrane</keyword>
<evidence type="ECO:0000256" key="3">
    <source>
        <dbReference type="ARBA" id="ARBA00022692"/>
    </source>
</evidence>
<proteinExistence type="predicted"/>
<feature type="transmembrane region" description="Helical" evidence="7">
    <location>
        <begin position="49"/>
        <end position="70"/>
    </location>
</feature>
<keyword evidence="5 7" id="KW-0472">Membrane</keyword>
<accession>A0ABW2GD14</accession>
<feature type="transmembrane region" description="Helical" evidence="7">
    <location>
        <begin position="275"/>
        <end position="292"/>
    </location>
</feature>
<evidence type="ECO:0000256" key="1">
    <source>
        <dbReference type="ARBA" id="ARBA00004651"/>
    </source>
</evidence>
<feature type="transmembrane region" description="Helical" evidence="7">
    <location>
        <begin position="77"/>
        <end position="95"/>
    </location>
</feature>
<feature type="transmembrane region" description="Helical" evidence="7">
    <location>
        <begin position="101"/>
        <end position="128"/>
    </location>
</feature>
<dbReference type="Proteomes" id="UP001596413">
    <property type="component" value="Unassembled WGS sequence"/>
</dbReference>
<feature type="region of interest" description="Disordered" evidence="6">
    <location>
        <begin position="385"/>
        <end position="407"/>
    </location>
</feature>
<comment type="caution">
    <text evidence="8">The sequence shown here is derived from an EMBL/GenBank/DDBJ whole genome shotgun (WGS) entry which is preliminary data.</text>
</comment>
<dbReference type="PANTHER" id="PTHR23513:SF11">
    <property type="entry name" value="STAPHYLOFERRIN A TRANSPORTER"/>
    <property type="match status" value="1"/>
</dbReference>
<dbReference type="InterPro" id="IPR036259">
    <property type="entry name" value="MFS_trans_sf"/>
</dbReference>
<feature type="transmembrane region" description="Helical" evidence="7">
    <location>
        <begin position="168"/>
        <end position="187"/>
    </location>
</feature>
<feature type="transmembrane region" description="Helical" evidence="7">
    <location>
        <begin position="246"/>
        <end position="263"/>
    </location>
</feature>
<feature type="transmembrane region" description="Helical" evidence="7">
    <location>
        <begin position="218"/>
        <end position="240"/>
    </location>
</feature>
<sequence>MRTYRQLLATPQFTPLLLLALIQSAATTVGVLALGTLVFRTTDSPLLSALSMFGAAFAQLLGATFLMSAADRLPPRAALCSVALVFAAGEAALAVPGLPPAALFGVLLVAGAVGSVGTGVRLGLLADVLPAEGYVLGRSVLNMANSTMQVGGFALGGVLLQFLPERTVLLLCSGLYAASALLARCGLRRRAARAAGRPSVRETWRVNAVLWSSAARRYVLLASWVPNGLVVGCEALFVSYAPGHAGVLYAAAAAGMFAGYLLVGRFLTATWRERLAAPLRLLLAVPYLVFLLHPSAPLAASAAALASVGFSATLLLQERLAQLTPPSLTGQTQGLQTAGMLTMQGVGAALAGALATLLSPAVAIPVMAAASIAVTLALAPGLRRRPQEAGGYGEEVSDSSAARVAGP</sequence>